<name>A0A0C1MRJ7_9GAMM</name>
<dbReference type="PANTHER" id="PTHR33525:SF6">
    <property type="entry name" value="HDOD DOMAIN-CONTAINING PROTEIN"/>
    <property type="match status" value="1"/>
</dbReference>
<dbReference type="PROSITE" id="PS51833">
    <property type="entry name" value="HDOD"/>
    <property type="match status" value="1"/>
</dbReference>
<accession>A0A0C1MRJ7</accession>
<dbReference type="SUPFAM" id="SSF109604">
    <property type="entry name" value="HD-domain/PDEase-like"/>
    <property type="match status" value="1"/>
</dbReference>
<comment type="caution">
    <text evidence="2">The sequence shown here is derived from an EMBL/GenBank/DDBJ whole genome shotgun (WGS) entry which is preliminary data.</text>
</comment>
<protein>
    <recommendedName>
        <fullName evidence="1">HDOD domain-containing protein</fullName>
    </recommendedName>
</protein>
<evidence type="ECO:0000259" key="1">
    <source>
        <dbReference type="PROSITE" id="PS51833"/>
    </source>
</evidence>
<reference evidence="2 3" key="1">
    <citation type="submission" date="2014-12" db="EMBL/GenBank/DDBJ databases">
        <title>Draft Genome Sequence of Pseudoalteromonas luteoviolacea HI1.</title>
        <authorList>
            <person name="Asahina A.Y."/>
            <person name="Hadfield M.G."/>
        </authorList>
    </citation>
    <scope>NUCLEOTIDE SEQUENCE [LARGE SCALE GENOMIC DNA]</scope>
    <source>
        <strain evidence="2 3">HI1</strain>
    </source>
</reference>
<gene>
    <name evidence="2" type="ORF">JF50_08665</name>
</gene>
<evidence type="ECO:0000313" key="2">
    <source>
        <dbReference type="EMBL" id="KID57288.1"/>
    </source>
</evidence>
<dbReference type="InterPro" id="IPR052340">
    <property type="entry name" value="RNase_Y/CdgJ"/>
</dbReference>
<dbReference type="AlphaFoldDB" id="A0A0C1MRJ7"/>
<dbReference type="Pfam" id="PF08668">
    <property type="entry name" value="HDOD"/>
    <property type="match status" value="1"/>
</dbReference>
<dbReference type="Proteomes" id="UP000031327">
    <property type="component" value="Unassembled WGS sequence"/>
</dbReference>
<dbReference type="OrthoDB" id="9784953at2"/>
<dbReference type="EMBL" id="JWIC01000005">
    <property type="protein sequence ID" value="KID57288.1"/>
    <property type="molecule type" value="Genomic_DNA"/>
</dbReference>
<evidence type="ECO:0000313" key="3">
    <source>
        <dbReference type="Proteomes" id="UP000031327"/>
    </source>
</evidence>
<feature type="domain" description="HDOD" evidence="1">
    <location>
        <begin position="18"/>
        <end position="213"/>
    </location>
</feature>
<sequence>MIEIDNVVLNDVEKGFSLPPKPELLTHLHELLQSSEPELGQIADLIATDVATSAAVLKVINSSSYGFSRTITDIRQAVMFLGLNSVTHLVTGFLLKQAFDQSRCCISLERFWDTANEISEVAMIIGRKIPVKIPLESLHMLGLFHDAGIPAMALKFDDYANVLSCANSNYDMLLIDQEEAIYNTNHATIGYFLANSWNLPKPICKLILRHHDMEFFKETHDVEHACTMATLKMAEHLVQVNKRFVSVPDWAYIKTDVLHLLELDEDAYQDIKDDVEEIFN</sequence>
<dbReference type="RefSeq" id="WP_039609061.1">
    <property type="nucleotide sequence ID" value="NZ_JWIC01000005.1"/>
</dbReference>
<dbReference type="Gene3D" id="1.10.3210.10">
    <property type="entry name" value="Hypothetical protein af1432"/>
    <property type="match status" value="1"/>
</dbReference>
<dbReference type="InterPro" id="IPR013976">
    <property type="entry name" value="HDOD"/>
</dbReference>
<dbReference type="PANTHER" id="PTHR33525">
    <property type="match status" value="1"/>
</dbReference>
<organism evidence="2 3">
    <name type="scientific">Pseudoalteromonas luteoviolacea</name>
    <dbReference type="NCBI Taxonomy" id="43657"/>
    <lineage>
        <taxon>Bacteria</taxon>
        <taxon>Pseudomonadati</taxon>
        <taxon>Pseudomonadota</taxon>
        <taxon>Gammaproteobacteria</taxon>
        <taxon>Alteromonadales</taxon>
        <taxon>Pseudoalteromonadaceae</taxon>
        <taxon>Pseudoalteromonas</taxon>
    </lineage>
</organism>
<proteinExistence type="predicted"/>